<dbReference type="SUPFAM" id="SSF50998">
    <property type="entry name" value="Quinoprotein alcohol dehydrogenase-like"/>
    <property type="match status" value="1"/>
</dbReference>
<dbReference type="SMART" id="SM00320">
    <property type="entry name" value="WD40"/>
    <property type="match status" value="13"/>
</dbReference>
<feature type="repeat" description="WD" evidence="3">
    <location>
        <begin position="961"/>
        <end position="1002"/>
    </location>
</feature>
<dbReference type="RefSeq" id="WP_051858613.1">
    <property type="nucleotide sequence ID" value="NZ_JBFADL010000028.1"/>
</dbReference>
<comment type="caution">
    <text evidence="6">The sequence shown here is derived from an EMBL/GenBank/DDBJ whole genome shotgun (WGS) entry which is preliminary data.</text>
</comment>
<dbReference type="InterPro" id="IPR011047">
    <property type="entry name" value="Quinoprotein_ADH-like_sf"/>
</dbReference>
<dbReference type="PROSITE" id="PS50082">
    <property type="entry name" value="WD_REPEATS_2"/>
    <property type="match status" value="8"/>
</dbReference>
<feature type="repeat" description="WD" evidence="3">
    <location>
        <begin position="836"/>
        <end position="877"/>
    </location>
</feature>
<dbReference type="InterPro" id="IPR019775">
    <property type="entry name" value="WD40_repeat_CS"/>
</dbReference>
<sequence>MAQWRVGDVVDGRYRVTRVHGQGGMGLVHQVRHLGWNIDLAVKSPRAHVYRDARRRERFVTEAEEWVALGLHPNVCACYYVRTLEGVPRVFAEYVSGGSLRELIAGRSLYRGTPREALARVLDLAVQCARGLEHAHRRGLVHQDVKPGNVLVGDGVAKVTDFGLARSWAGRQAPAAWPEAAAGTGGAPPADMLVTGLGMTQVYASPEQWAGRRVGPASDLFSFAVSVLEMFVGEITWFAGPVAGRTLEDLRRSDGWMLRPPDDVAALLARCLSLDPASRPASMTEVAAELTTLYERSAGHPYPRPVPVPAELRADELNNRALSLLDLGRPAEAAETFQRATAADPHHPAARYNVGLLRWRRGEITDEHLVTTLEAARAAVGAEPAAHVADRLLAEVHLERGDVQAARALLGQRPGDPDATDAHRAAESGRVADARCVEETWMPWQPYPRERMTDRDRVATEVRLRFGPRAGTVLSGDRDGTVRLWSVPDGACLLAVRAHDGPVRSVDVSRDGRTAVSVGVDRDVRFWDLTDGRCLYAAGFPAPAEGGFTVSPVRLTPAGQAVLFGTNQGTVIGVTRRGGTLRSVNRPGRTDEPVHALEVAPDGRWALAGGTSGTLQLVSMSDASVRQLHGGDASFVWSVCFGADGRRALSGHGNGTIHLWDVDSGRLLRTLHGPRGADVLSLAMSEDGRFALSGAADHKVRHWDLGTGRCLRTYTGHRGPVAAVRFCPDARYGMSAAQDDTLRRWALPGGYTAPPHLSRPRPPAELSGLAERVDTLIAEAEHALADGDTARALDRLTLARSVPGHERAPRLLAHWRRLEGRAERVGPRTAWRVHELTGHTGYVTGIDLSADGTIAASASSDRTIRLWDLTSARCVGVLEGHTHLVEEICLSPDGTRLLSLGRDRTARLWDVASGTCLRVLDDEAYGSSARLLPDGRRALVGGPGRRLRLWDVEEDRPLRAFTGPELSVNAVWTAGDGRFAVAGGDDRDVRLWDLDSGRCLRVMTGHTRAVRSVWLSPDGRHALSGGDHRERVRRLWDTTTGECLRTFAGYSSFGVRLTGDGRFVVCDGREGIEVWSVGTGRCFPLPESKGDGPPAAVPTPDGRYVVSGDAAGRVRVWEIDWDRTVSGPSRVTHG</sequence>
<dbReference type="SUPFAM" id="SSF48452">
    <property type="entry name" value="TPR-like"/>
    <property type="match status" value="1"/>
</dbReference>
<dbReference type="PROSITE" id="PS50005">
    <property type="entry name" value="TPR"/>
    <property type="match status" value="1"/>
</dbReference>
<dbReference type="InterPro" id="IPR001680">
    <property type="entry name" value="WD40_rpt"/>
</dbReference>
<proteinExistence type="predicted"/>
<keyword evidence="2" id="KW-0677">Repeat</keyword>
<dbReference type="InterPro" id="IPR019734">
    <property type="entry name" value="TPR_rpt"/>
</dbReference>
<dbReference type="GO" id="GO:0005524">
    <property type="term" value="F:ATP binding"/>
    <property type="evidence" value="ECO:0007669"/>
    <property type="project" value="InterPro"/>
</dbReference>
<feature type="repeat" description="WD" evidence="3">
    <location>
        <begin position="878"/>
        <end position="919"/>
    </location>
</feature>
<dbReference type="eggNOG" id="COG2319">
    <property type="taxonomic scope" value="Bacteria"/>
</dbReference>
<protein>
    <recommendedName>
        <fullName evidence="5">Protein kinase domain-containing protein</fullName>
    </recommendedName>
</protein>
<dbReference type="eggNOG" id="COG0515">
    <property type="taxonomic scope" value="Bacteria"/>
</dbReference>
<dbReference type="Gene3D" id="1.25.40.10">
    <property type="entry name" value="Tetratricopeptide repeat domain"/>
    <property type="match status" value="1"/>
</dbReference>
<dbReference type="PANTHER" id="PTHR19879:SF9">
    <property type="entry name" value="TRANSCRIPTION INITIATION FACTOR TFIID SUBUNIT 5"/>
    <property type="match status" value="1"/>
</dbReference>
<dbReference type="Proteomes" id="UP000028341">
    <property type="component" value="Unassembled WGS sequence"/>
</dbReference>
<evidence type="ECO:0000313" key="7">
    <source>
        <dbReference type="Proteomes" id="UP000028341"/>
    </source>
</evidence>
<dbReference type="CDD" id="cd00200">
    <property type="entry name" value="WD40"/>
    <property type="match status" value="2"/>
</dbReference>
<evidence type="ECO:0000256" key="1">
    <source>
        <dbReference type="ARBA" id="ARBA00022574"/>
    </source>
</evidence>
<dbReference type="SMART" id="SM00220">
    <property type="entry name" value="S_TKc"/>
    <property type="match status" value="1"/>
</dbReference>
<evidence type="ECO:0000256" key="4">
    <source>
        <dbReference type="PROSITE-ProRule" id="PRU00339"/>
    </source>
</evidence>
<feature type="repeat" description="WD" evidence="3">
    <location>
        <begin position="679"/>
        <end position="713"/>
    </location>
</feature>
<dbReference type="Gene3D" id="3.30.200.20">
    <property type="entry name" value="Phosphorylase Kinase, domain 1"/>
    <property type="match status" value="1"/>
</dbReference>
<dbReference type="InterPro" id="IPR011009">
    <property type="entry name" value="Kinase-like_dom_sf"/>
</dbReference>
<dbReference type="PROSITE" id="PS00108">
    <property type="entry name" value="PROTEIN_KINASE_ST"/>
    <property type="match status" value="1"/>
</dbReference>
<dbReference type="SUPFAM" id="SSF50978">
    <property type="entry name" value="WD40 repeat-like"/>
    <property type="match status" value="1"/>
</dbReference>
<evidence type="ECO:0000313" key="6">
    <source>
        <dbReference type="EMBL" id="KES04102.1"/>
    </source>
</evidence>
<dbReference type="InterPro" id="IPR015943">
    <property type="entry name" value="WD40/YVTN_repeat-like_dom_sf"/>
</dbReference>
<dbReference type="PROSITE" id="PS50011">
    <property type="entry name" value="PROTEIN_KINASE_DOM"/>
    <property type="match status" value="1"/>
</dbReference>
<dbReference type="AlphaFoldDB" id="A0A081XKM9"/>
<organism evidence="6 7">
    <name type="scientific">Streptomyces toyocaensis</name>
    <dbReference type="NCBI Taxonomy" id="55952"/>
    <lineage>
        <taxon>Bacteria</taxon>
        <taxon>Bacillati</taxon>
        <taxon>Actinomycetota</taxon>
        <taxon>Actinomycetes</taxon>
        <taxon>Kitasatosporales</taxon>
        <taxon>Streptomycetaceae</taxon>
        <taxon>Streptomyces</taxon>
    </lineage>
</organism>
<dbReference type="PROSITE" id="PS00678">
    <property type="entry name" value="WD_REPEATS_1"/>
    <property type="match status" value="5"/>
</dbReference>
<dbReference type="CDD" id="cd14014">
    <property type="entry name" value="STKc_PknB_like"/>
    <property type="match status" value="1"/>
</dbReference>
<dbReference type="GO" id="GO:0004672">
    <property type="term" value="F:protein kinase activity"/>
    <property type="evidence" value="ECO:0007669"/>
    <property type="project" value="InterPro"/>
</dbReference>
<dbReference type="InterPro" id="IPR011990">
    <property type="entry name" value="TPR-like_helical_dom_sf"/>
</dbReference>
<dbReference type="InterPro" id="IPR036322">
    <property type="entry name" value="WD40_repeat_dom_sf"/>
</dbReference>
<dbReference type="Gene3D" id="1.10.510.10">
    <property type="entry name" value="Transferase(Phosphotransferase) domain 1"/>
    <property type="match status" value="1"/>
</dbReference>
<dbReference type="Pfam" id="PF00400">
    <property type="entry name" value="WD40"/>
    <property type="match status" value="9"/>
</dbReference>
<dbReference type="OrthoDB" id="3272402at2"/>
<dbReference type="Pfam" id="PF13432">
    <property type="entry name" value="TPR_16"/>
    <property type="match status" value="1"/>
</dbReference>
<evidence type="ECO:0000256" key="3">
    <source>
        <dbReference type="PROSITE-ProRule" id="PRU00221"/>
    </source>
</evidence>
<dbReference type="SMART" id="SM00028">
    <property type="entry name" value="TPR"/>
    <property type="match status" value="1"/>
</dbReference>
<dbReference type="InterPro" id="IPR000719">
    <property type="entry name" value="Prot_kinase_dom"/>
</dbReference>
<feature type="repeat" description="WD" evidence="3">
    <location>
        <begin position="496"/>
        <end position="537"/>
    </location>
</feature>
<feature type="repeat" description="WD" evidence="3">
    <location>
        <begin position="464"/>
        <end position="495"/>
    </location>
</feature>
<evidence type="ECO:0000256" key="2">
    <source>
        <dbReference type="ARBA" id="ARBA00022737"/>
    </source>
</evidence>
<dbReference type="SUPFAM" id="SSF56112">
    <property type="entry name" value="Protein kinase-like (PK-like)"/>
    <property type="match status" value="1"/>
</dbReference>
<keyword evidence="7" id="KW-1185">Reference proteome</keyword>
<evidence type="ECO:0000259" key="5">
    <source>
        <dbReference type="PROSITE" id="PS50011"/>
    </source>
</evidence>
<dbReference type="PROSITE" id="PS50294">
    <property type="entry name" value="WD_REPEATS_REGION"/>
    <property type="match status" value="5"/>
</dbReference>
<feature type="repeat" description="WD" evidence="3">
    <location>
        <begin position="629"/>
        <end position="670"/>
    </location>
</feature>
<feature type="repeat" description="WD" evidence="3">
    <location>
        <begin position="714"/>
        <end position="745"/>
    </location>
</feature>
<dbReference type="InterPro" id="IPR008271">
    <property type="entry name" value="Ser/Thr_kinase_AS"/>
</dbReference>
<feature type="domain" description="Protein kinase" evidence="5">
    <location>
        <begin position="14"/>
        <end position="303"/>
    </location>
</feature>
<gene>
    <name evidence="6" type="ORF">BU52_27020</name>
</gene>
<dbReference type="Gene3D" id="2.130.10.10">
    <property type="entry name" value="YVTN repeat-like/Quinoprotein amine dehydrogenase"/>
    <property type="match status" value="4"/>
</dbReference>
<dbReference type="PRINTS" id="PR00320">
    <property type="entry name" value="GPROTEINBRPT"/>
</dbReference>
<dbReference type="EMBL" id="JFCB01000030">
    <property type="protein sequence ID" value="KES04102.1"/>
    <property type="molecule type" value="Genomic_DNA"/>
</dbReference>
<dbReference type="STRING" id="55952.BU52_27020"/>
<dbReference type="InterPro" id="IPR020472">
    <property type="entry name" value="WD40_PAC1"/>
</dbReference>
<keyword evidence="1 3" id="KW-0853">WD repeat</keyword>
<dbReference type="PANTHER" id="PTHR19879">
    <property type="entry name" value="TRANSCRIPTION INITIATION FACTOR TFIID"/>
    <property type="match status" value="1"/>
</dbReference>
<reference evidence="6 7" key="1">
    <citation type="submission" date="2014-02" db="EMBL/GenBank/DDBJ databases">
        <title>The genome announcement of Streptomyces toyocaensis NRRL15009.</title>
        <authorList>
            <person name="Hong H.-J."/>
            <person name="Kwun M.J."/>
        </authorList>
    </citation>
    <scope>NUCLEOTIDE SEQUENCE [LARGE SCALE GENOMIC DNA]</scope>
    <source>
        <strain evidence="6 7">NRRL 15009</strain>
    </source>
</reference>
<name>A0A081XKM9_STRTO</name>
<dbReference type="Pfam" id="PF00069">
    <property type="entry name" value="Pkinase"/>
    <property type="match status" value="1"/>
</dbReference>
<accession>A0A081XKM9</accession>
<keyword evidence="4" id="KW-0802">TPR repeat</keyword>
<feature type="repeat" description="TPR" evidence="4">
    <location>
        <begin position="314"/>
        <end position="347"/>
    </location>
</feature>